<gene>
    <name evidence="3" type="ORF">TRIADDRAFT_59756</name>
</gene>
<dbReference type="SUPFAM" id="SSF50978">
    <property type="entry name" value="WD40 repeat-like"/>
    <property type="match status" value="1"/>
</dbReference>
<dbReference type="eggNOG" id="KOG4415">
    <property type="taxonomic scope" value="Eukaryota"/>
</dbReference>
<dbReference type="GeneID" id="6757093"/>
<dbReference type="GO" id="GO:0005737">
    <property type="term" value="C:cytoplasm"/>
    <property type="evidence" value="ECO:0000318"/>
    <property type="project" value="GO_Central"/>
</dbReference>
<dbReference type="eggNOG" id="KOG2109">
    <property type="taxonomic scope" value="Eukaryota"/>
</dbReference>
<dbReference type="GO" id="GO:0006914">
    <property type="term" value="P:autophagy"/>
    <property type="evidence" value="ECO:0007669"/>
    <property type="project" value="InterPro"/>
</dbReference>
<evidence type="ECO:0000313" key="4">
    <source>
        <dbReference type="Proteomes" id="UP000009022"/>
    </source>
</evidence>
<dbReference type="HOGENOM" id="CLU_008458_2_0_1"/>
<dbReference type="GO" id="GO:0042594">
    <property type="term" value="P:response to starvation"/>
    <property type="evidence" value="ECO:0000318"/>
    <property type="project" value="GO_Central"/>
</dbReference>
<feature type="compositionally biased region" description="Low complexity" evidence="1">
    <location>
        <begin position="765"/>
        <end position="781"/>
    </location>
</feature>
<dbReference type="STRING" id="10228.B3S6C4"/>
<dbReference type="PhylomeDB" id="B3S6C4"/>
<dbReference type="InterPro" id="IPR045142">
    <property type="entry name" value="BCAS3-like"/>
</dbReference>
<dbReference type="InterPro" id="IPR048382">
    <property type="entry name" value="BCAS3_WD40"/>
</dbReference>
<dbReference type="OrthoDB" id="25778at2759"/>
<dbReference type="OMA" id="ETHTAKR"/>
<feature type="domain" description="BCAS3 WD40" evidence="2">
    <location>
        <begin position="51"/>
        <end position="462"/>
    </location>
</feature>
<accession>B3S6C4</accession>
<protein>
    <recommendedName>
        <fullName evidence="2">BCAS3 WD40 domain-containing protein</fullName>
    </recommendedName>
</protein>
<dbReference type="AlphaFoldDB" id="B3S6C4"/>
<dbReference type="Proteomes" id="UP000009022">
    <property type="component" value="Unassembled WGS sequence"/>
</dbReference>
<dbReference type="EMBL" id="DS985252">
    <property type="protein sequence ID" value="EDV21732.1"/>
    <property type="molecule type" value="Genomic_DNA"/>
</dbReference>
<evidence type="ECO:0000256" key="1">
    <source>
        <dbReference type="SAM" id="MobiDB-lite"/>
    </source>
</evidence>
<organism evidence="3 4">
    <name type="scientific">Trichoplax adhaerens</name>
    <name type="common">Trichoplax reptans</name>
    <dbReference type="NCBI Taxonomy" id="10228"/>
    <lineage>
        <taxon>Eukaryota</taxon>
        <taxon>Metazoa</taxon>
        <taxon>Placozoa</taxon>
        <taxon>Uniplacotomia</taxon>
        <taxon>Trichoplacea</taxon>
        <taxon>Trichoplacidae</taxon>
        <taxon>Trichoplax</taxon>
    </lineage>
</organism>
<reference evidence="3 4" key="1">
    <citation type="journal article" date="2008" name="Nature">
        <title>The Trichoplax genome and the nature of placozoans.</title>
        <authorList>
            <person name="Srivastava M."/>
            <person name="Begovic E."/>
            <person name="Chapman J."/>
            <person name="Putnam N.H."/>
            <person name="Hellsten U."/>
            <person name="Kawashima T."/>
            <person name="Kuo A."/>
            <person name="Mitros T."/>
            <person name="Salamov A."/>
            <person name="Carpenter M.L."/>
            <person name="Signorovitch A.Y."/>
            <person name="Moreno M.A."/>
            <person name="Kamm K."/>
            <person name="Grimwood J."/>
            <person name="Schmutz J."/>
            <person name="Shapiro H."/>
            <person name="Grigoriev I.V."/>
            <person name="Buss L.W."/>
            <person name="Schierwater B."/>
            <person name="Dellaporta S.L."/>
            <person name="Rokhsar D.S."/>
        </authorList>
    </citation>
    <scope>NUCLEOTIDE SEQUENCE [LARGE SCALE GENOMIC DNA]</scope>
    <source>
        <strain evidence="3 4">Grell-BS-1999</strain>
    </source>
</reference>
<dbReference type="Pfam" id="PF21034">
    <property type="entry name" value="BCAS3_WD40"/>
    <property type="match status" value="1"/>
</dbReference>
<feature type="region of interest" description="Disordered" evidence="1">
    <location>
        <begin position="748"/>
        <end position="781"/>
    </location>
</feature>
<sequence length="886" mass="98338">MASDLWDDIHSSNITVKPQFVSDKSYVESAVDFFHDVVPQAVGSVENRETEKILWVKFEEADLNDRLIYDEIRTSDESRVNLPMLLCIAYQNGFHIWTIKPNNEALELLSVKKGSVRSAKLLKSPALELLVKDKFINKRPLIAICDEDSVRTPYTAVAIYSLKTGERVSTILHDSEIYNIVANDRLLVVCLADKIITYEATDFERSFTITGCYSCDTICSIPVSLSGSRWLAYADRGLFRKYQSFGGVVGGDSNSYTTTVLNAAKVIGQGLSKISETVSRFTSSKTVTETHNSKGSSSQNLLDDYCIPGMVTVIDIKSLQLSQNEFDISKNSNGKSIIAHFQAHVNEAIEYLTFDPSGLLLLTAAELGQKIHVFRIAPHTLSSSLCSVHHLYTLYRGDTLATVKDISFSYDSRWISVSTAHGTTHIFPISPNGGIINWRTHGHLRVVDRNSRFHTSAGLEDILPISHLPKPVPESDFHFEEDESLKGINKPLCICSNRLLMVSLPIVVLAHARIKQLLFPSIMESISGSPKVHFASSRNNSPSGSLDCVASQFSYPRHKWINSYKMNEAQQETMSLYVVHDQGKLVEYTLEVRPKNVTQASDETVIELIAQPRIEWHLKSPSKGFGLPLHASNPLLLASEKSLKLSSDHATFNVLKSSRISYSAENKVMDGEWLSEVEITTHSSPHRRLWMGPQFRYKTYTYDSSDKTNGSKNNAATIVPDGLSYPFQPAYLDECNLKHIRLTPIARSKPLPTPTNRNRSTIHRSSFSSSAGSCDSTSSGSGQHILIDNGPNSYELGLKPAEGYTTSSITFGSPNVTTENVQEFIQYNIANAMEDVIINGNPSTNLDQVIVSPEDIRDSPPTTLISSSYTGSMDHVAVFPATHDYE</sequence>
<evidence type="ECO:0000259" key="2">
    <source>
        <dbReference type="Pfam" id="PF21034"/>
    </source>
</evidence>
<dbReference type="Gene3D" id="2.130.10.10">
    <property type="entry name" value="YVTN repeat-like/Quinoprotein amine dehydrogenase"/>
    <property type="match status" value="1"/>
</dbReference>
<keyword evidence="4" id="KW-1185">Reference proteome</keyword>
<dbReference type="PANTHER" id="PTHR13268:SF0">
    <property type="entry name" value="BCAS3 MICROTUBULE ASSOCIATED CELL MIGRATION FACTOR"/>
    <property type="match status" value="1"/>
</dbReference>
<dbReference type="CTD" id="6757093"/>
<dbReference type="InterPro" id="IPR015943">
    <property type="entry name" value="WD40/YVTN_repeat-like_dom_sf"/>
</dbReference>
<dbReference type="PANTHER" id="PTHR13268">
    <property type="entry name" value="BREAST CARCINOMA AMPLIFIED SEQUENCE 3"/>
    <property type="match status" value="1"/>
</dbReference>
<dbReference type="RefSeq" id="XP_002115880.1">
    <property type="nucleotide sequence ID" value="XM_002115844.1"/>
</dbReference>
<dbReference type="InterPro" id="IPR036322">
    <property type="entry name" value="WD40_repeat_dom_sf"/>
</dbReference>
<proteinExistence type="predicted"/>
<evidence type="ECO:0000313" key="3">
    <source>
        <dbReference type="EMBL" id="EDV21732.1"/>
    </source>
</evidence>
<dbReference type="KEGG" id="tad:TRIADDRAFT_59756"/>
<name>B3S6C4_TRIAD</name>
<dbReference type="InParanoid" id="B3S6C4"/>